<sequence>MSKPPVFIIAIIVLIVVAASFRYLHQRRQNMENDAAPLSVKKVVVATKREKPLNDRRSRQREVIPAEDSMRYEIWFAPQSGGMEMKMRVTAAEYNQVTVGDKGLLSYKGTRFVSFAPEAPHLP</sequence>
<proteinExistence type="predicted"/>
<organism evidence="2 3">
    <name type="scientific">Cedecea davisae</name>
    <dbReference type="NCBI Taxonomy" id="158484"/>
    <lineage>
        <taxon>Bacteria</taxon>
        <taxon>Pseudomonadati</taxon>
        <taxon>Pseudomonadota</taxon>
        <taxon>Gammaproteobacteria</taxon>
        <taxon>Enterobacterales</taxon>
        <taxon>Enterobacteriaceae</taxon>
        <taxon>Cedecea</taxon>
    </lineage>
</organism>
<evidence type="ECO:0000313" key="2">
    <source>
        <dbReference type="EMBL" id="MBU4682873.1"/>
    </source>
</evidence>
<evidence type="ECO:0000313" key="3">
    <source>
        <dbReference type="Proteomes" id="UP000686327"/>
    </source>
</evidence>
<keyword evidence="1" id="KW-1133">Transmembrane helix</keyword>
<reference evidence="3" key="1">
    <citation type="submission" date="2023-07" db="EMBL/GenBank/DDBJ databases">
        <title>Cedecea davisae an AmpC producer and its therapeutic implications.</title>
        <authorList>
            <person name="Notter J."/>
        </authorList>
    </citation>
    <scope>NUCLEOTIDE SEQUENCE [LARGE SCALE GENOMIC DNA]</scope>
    <source>
        <strain evidence="3">1</strain>
    </source>
</reference>
<dbReference type="InterPro" id="IPR019635">
    <property type="entry name" value="DUF2500"/>
</dbReference>
<dbReference type="EMBL" id="JAGRYU010000023">
    <property type="protein sequence ID" value="MBU4682873.1"/>
    <property type="molecule type" value="Genomic_DNA"/>
</dbReference>
<protein>
    <submittedName>
        <fullName evidence="2">DUF2500 domain-containing protein</fullName>
    </submittedName>
</protein>
<dbReference type="Gene3D" id="2.40.50.660">
    <property type="match status" value="1"/>
</dbReference>
<name>A0ABS6DI33_9ENTR</name>
<dbReference type="Pfam" id="PF10694">
    <property type="entry name" value="DUF2500"/>
    <property type="match status" value="1"/>
</dbReference>
<comment type="caution">
    <text evidence="2">The sequence shown here is derived from an EMBL/GenBank/DDBJ whole genome shotgun (WGS) entry which is preliminary data.</text>
</comment>
<dbReference type="Proteomes" id="UP000686327">
    <property type="component" value="Unassembled WGS sequence"/>
</dbReference>
<keyword evidence="1" id="KW-0812">Transmembrane</keyword>
<gene>
    <name evidence="2" type="ORF">KC222_12700</name>
</gene>
<evidence type="ECO:0000256" key="1">
    <source>
        <dbReference type="SAM" id="Phobius"/>
    </source>
</evidence>
<feature type="transmembrane region" description="Helical" evidence="1">
    <location>
        <begin position="6"/>
        <end position="24"/>
    </location>
</feature>
<dbReference type="RefSeq" id="WP_016538590.1">
    <property type="nucleotide sequence ID" value="NZ_CABKSL010000001.1"/>
</dbReference>
<keyword evidence="3" id="KW-1185">Reference proteome</keyword>
<keyword evidence="1" id="KW-0472">Membrane</keyword>
<accession>A0ABS6DI33</accession>